<feature type="compositionally biased region" description="Pro residues" evidence="1">
    <location>
        <begin position="64"/>
        <end position="74"/>
    </location>
</feature>
<protein>
    <submittedName>
        <fullName evidence="2">Uncharacterized protein</fullName>
    </submittedName>
</protein>
<dbReference type="AlphaFoldDB" id="A0A6A4VMU0"/>
<comment type="caution">
    <text evidence="2">The sequence shown here is derived from an EMBL/GenBank/DDBJ whole genome shotgun (WGS) entry which is preliminary data.</text>
</comment>
<keyword evidence="3" id="KW-1185">Reference proteome</keyword>
<accession>A0A6A4VMU0</accession>
<sequence>MPVIDSMMWRFSTLFNYIRGGVRSGAWRVRETPSQLLSDDREERDEQRSEEAAAGPRPRGRRAGPPPPPPPPPVRAAAPLAVSQRFRTLGRRRRAPGRVVSHNACVPGAYGGLVALPTAAWVD</sequence>
<feature type="compositionally biased region" description="Basic and acidic residues" evidence="1">
    <location>
        <begin position="38"/>
        <end position="51"/>
    </location>
</feature>
<name>A0A6A4VMU0_AMPAM</name>
<gene>
    <name evidence="2" type="ORF">FJT64_007012</name>
</gene>
<evidence type="ECO:0000313" key="3">
    <source>
        <dbReference type="Proteomes" id="UP000440578"/>
    </source>
</evidence>
<feature type="region of interest" description="Disordered" evidence="1">
    <location>
        <begin position="28"/>
        <end position="79"/>
    </location>
</feature>
<proteinExistence type="predicted"/>
<dbReference type="Proteomes" id="UP000440578">
    <property type="component" value="Unassembled WGS sequence"/>
</dbReference>
<organism evidence="2 3">
    <name type="scientific">Amphibalanus amphitrite</name>
    <name type="common">Striped barnacle</name>
    <name type="synonym">Balanus amphitrite</name>
    <dbReference type="NCBI Taxonomy" id="1232801"/>
    <lineage>
        <taxon>Eukaryota</taxon>
        <taxon>Metazoa</taxon>
        <taxon>Ecdysozoa</taxon>
        <taxon>Arthropoda</taxon>
        <taxon>Crustacea</taxon>
        <taxon>Multicrustacea</taxon>
        <taxon>Cirripedia</taxon>
        <taxon>Thoracica</taxon>
        <taxon>Thoracicalcarea</taxon>
        <taxon>Balanomorpha</taxon>
        <taxon>Balanoidea</taxon>
        <taxon>Balanidae</taxon>
        <taxon>Amphibalaninae</taxon>
        <taxon>Amphibalanus</taxon>
    </lineage>
</organism>
<dbReference type="EMBL" id="VIIS01001616">
    <property type="protein sequence ID" value="KAF0295455.1"/>
    <property type="molecule type" value="Genomic_DNA"/>
</dbReference>
<evidence type="ECO:0000313" key="2">
    <source>
        <dbReference type="EMBL" id="KAF0295455.1"/>
    </source>
</evidence>
<reference evidence="2 3" key="1">
    <citation type="submission" date="2019-07" db="EMBL/GenBank/DDBJ databases">
        <title>Draft genome assembly of a fouling barnacle, Amphibalanus amphitrite (Darwin, 1854): The first reference genome for Thecostraca.</title>
        <authorList>
            <person name="Kim W."/>
        </authorList>
    </citation>
    <scope>NUCLEOTIDE SEQUENCE [LARGE SCALE GENOMIC DNA]</scope>
    <source>
        <strain evidence="2">SNU_AA5</strain>
        <tissue evidence="2">Soma without cirri and trophi</tissue>
    </source>
</reference>
<evidence type="ECO:0000256" key="1">
    <source>
        <dbReference type="SAM" id="MobiDB-lite"/>
    </source>
</evidence>